<evidence type="ECO:0000313" key="5">
    <source>
        <dbReference type="Proteomes" id="UP000291117"/>
    </source>
</evidence>
<sequence length="378" mass="42148">MDKQRAKELVQRYNQGLATAEEKALLENWYMQKSYNLHLEDNEIDFERIEGEIRIGTLDRAGLNQHIVKTKRFKLWPRIAIAASLILTVGVGLLYFVTESDSFNSAGILANRNDIARGSNKAILTLANGQKIVLTDAKNGELANEDDAIIRKTGEGQLVYDGKTANATESVFNTIATPRGGQYSLILSDGTKVILNAASSLKYPTGFKGKDRIVELEGEGYFEVAHNKAKPFKVISKGQTVEVLGTHFNINSYSDEPSVKTTLLEGSVNVNGSLLKPNQQAILTTDSKINVTNVDGEDAVAWKDGLFKFDHTDMRTSMRQIARWYDVEVVYEGNVKDEQFYGKIDRSYTLSEVLKVLKISKVNFRIEGRKIIVMPQGD</sequence>
<dbReference type="GO" id="GO:0016989">
    <property type="term" value="F:sigma factor antagonist activity"/>
    <property type="evidence" value="ECO:0007669"/>
    <property type="project" value="TreeGrafter"/>
</dbReference>
<dbReference type="PANTHER" id="PTHR30273:SF2">
    <property type="entry name" value="PROTEIN FECR"/>
    <property type="match status" value="1"/>
</dbReference>
<feature type="transmembrane region" description="Helical" evidence="1">
    <location>
        <begin position="75"/>
        <end position="97"/>
    </location>
</feature>
<dbReference type="OrthoDB" id="1099963at2"/>
<keyword evidence="5" id="KW-1185">Reference proteome</keyword>
<dbReference type="Gene3D" id="3.55.50.30">
    <property type="match status" value="1"/>
</dbReference>
<dbReference type="InterPro" id="IPR032508">
    <property type="entry name" value="FecR_C"/>
</dbReference>
<keyword evidence="1" id="KW-0472">Membrane</keyword>
<dbReference type="Pfam" id="PF04773">
    <property type="entry name" value="FecR"/>
    <property type="match status" value="1"/>
</dbReference>
<proteinExistence type="predicted"/>
<protein>
    <submittedName>
        <fullName evidence="4">FecR family protein</fullName>
    </submittedName>
</protein>
<dbReference type="InterPro" id="IPR012373">
    <property type="entry name" value="Ferrdict_sens_TM"/>
</dbReference>
<dbReference type="Gene3D" id="2.60.120.1440">
    <property type="match status" value="1"/>
</dbReference>
<feature type="domain" description="Protein FecR C-terminal" evidence="3">
    <location>
        <begin position="307"/>
        <end position="373"/>
    </location>
</feature>
<dbReference type="Proteomes" id="UP000291117">
    <property type="component" value="Unassembled WGS sequence"/>
</dbReference>
<accession>A0A4R0MF15</accession>
<dbReference type="Pfam" id="PF16344">
    <property type="entry name" value="FecR_C"/>
    <property type="match status" value="1"/>
</dbReference>
<dbReference type="PANTHER" id="PTHR30273">
    <property type="entry name" value="PERIPLASMIC SIGNAL SENSOR AND SIGMA FACTOR ACTIVATOR FECR-RELATED"/>
    <property type="match status" value="1"/>
</dbReference>
<comment type="caution">
    <text evidence="4">The sequence shown here is derived from an EMBL/GenBank/DDBJ whole genome shotgun (WGS) entry which is preliminary data.</text>
</comment>
<reference evidence="4 5" key="1">
    <citation type="submission" date="2019-02" db="EMBL/GenBank/DDBJ databases">
        <title>Pedobacter sp. RP-3-8 sp. nov., isolated from Arctic soil.</title>
        <authorList>
            <person name="Dahal R.H."/>
        </authorList>
    </citation>
    <scope>NUCLEOTIDE SEQUENCE [LARGE SCALE GENOMIC DNA]</scope>
    <source>
        <strain evidence="4 5">RP-3-8</strain>
    </source>
</reference>
<organism evidence="4 5">
    <name type="scientific">Pedobacter hiemivivus</name>
    <dbReference type="NCBI Taxonomy" id="2530454"/>
    <lineage>
        <taxon>Bacteria</taxon>
        <taxon>Pseudomonadati</taxon>
        <taxon>Bacteroidota</taxon>
        <taxon>Sphingobacteriia</taxon>
        <taxon>Sphingobacteriales</taxon>
        <taxon>Sphingobacteriaceae</taxon>
        <taxon>Pedobacter</taxon>
    </lineage>
</organism>
<name>A0A4R0MF15_9SPHI</name>
<dbReference type="EMBL" id="SJSM01000033">
    <property type="protein sequence ID" value="TCC84482.1"/>
    <property type="molecule type" value="Genomic_DNA"/>
</dbReference>
<evidence type="ECO:0000256" key="1">
    <source>
        <dbReference type="SAM" id="Phobius"/>
    </source>
</evidence>
<gene>
    <name evidence="4" type="ORF">EZ444_25320</name>
</gene>
<evidence type="ECO:0000313" key="4">
    <source>
        <dbReference type="EMBL" id="TCC84482.1"/>
    </source>
</evidence>
<feature type="domain" description="FecR protein" evidence="2">
    <location>
        <begin position="174"/>
        <end position="269"/>
    </location>
</feature>
<evidence type="ECO:0000259" key="3">
    <source>
        <dbReference type="Pfam" id="PF16344"/>
    </source>
</evidence>
<keyword evidence="1" id="KW-0812">Transmembrane</keyword>
<dbReference type="InterPro" id="IPR006860">
    <property type="entry name" value="FecR"/>
</dbReference>
<dbReference type="AlphaFoldDB" id="A0A4R0MF15"/>
<evidence type="ECO:0000259" key="2">
    <source>
        <dbReference type="Pfam" id="PF04773"/>
    </source>
</evidence>
<dbReference type="PIRSF" id="PIRSF018266">
    <property type="entry name" value="FecR"/>
    <property type="match status" value="1"/>
</dbReference>
<dbReference type="RefSeq" id="WP_131612643.1">
    <property type="nucleotide sequence ID" value="NZ_SJSM01000033.1"/>
</dbReference>
<keyword evidence="1" id="KW-1133">Transmembrane helix</keyword>